<comment type="similarity">
    <text evidence="1">Belongs to the FGGY kinase family.</text>
</comment>
<accession>A0A8E3B6S9</accession>
<dbReference type="PANTHER" id="PTHR43095:SF5">
    <property type="entry name" value="XYLULOSE KINASE"/>
    <property type="match status" value="1"/>
</dbReference>
<name>A0A8E3B6S9_RHILI</name>
<gene>
    <name evidence="5" type="ORF">C8D77_10191</name>
</gene>
<protein>
    <submittedName>
        <fullName evidence="5">Carbohydrate kinase of FGGY family protein</fullName>
    </submittedName>
</protein>
<dbReference type="SUPFAM" id="SSF53067">
    <property type="entry name" value="Actin-like ATPase domain"/>
    <property type="match status" value="1"/>
</dbReference>
<dbReference type="EMBL" id="QGGH01000001">
    <property type="protein sequence ID" value="PWJ93412.1"/>
    <property type="molecule type" value="Genomic_DNA"/>
</dbReference>
<proteinExistence type="inferred from homology"/>
<organism evidence="5 6">
    <name type="scientific">Rhizobium loti</name>
    <name type="common">Mesorhizobium loti</name>
    <dbReference type="NCBI Taxonomy" id="381"/>
    <lineage>
        <taxon>Bacteria</taxon>
        <taxon>Pseudomonadati</taxon>
        <taxon>Pseudomonadota</taxon>
        <taxon>Alphaproteobacteria</taxon>
        <taxon>Hyphomicrobiales</taxon>
        <taxon>Phyllobacteriaceae</taxon>
        <taxon>Mesorhizobium</taxon>
    </lineage>
</organism>
<dbReference type="InterPro" id="IPR018485">
    <property type="entry name" value="FGGY_C"/>
</dbReference>
<dbReference type="GO" id="GO:0016301">
    <property type="term" value="F:kinase activity"/>
    <property type="evidence" value="ECO:0007669"/>
    <property type="project" value="UniProtKB-KW"/>
</dbReference>
<dbReference type="Proteomes" id="UP000245631">
    <property type="component" value="Unassembled WGS sequence"/>
</dbReference>
<dbReference type="InterPro" id="IPR043129">
    <property type="entry name" value="ATPase_NBD"/>
</dbReference>
<dbReference type="AlphaFoldDB" id="A0A8E3B6S9"/>
<evidence type="ECO:0000256" key="2">
    <source>
        <dbReference type="ARBA" id="ARBA00022679"/>
    </source>
</evidence>
<dbReference type="Pfam" id="PF02782">
    <property type="entry name" value="FGGY_C"/>
    <property type="match status" value="1"/>
</dbReference>
<evidence type="ECO:0000313" key="6">
    <source>
        <dbReference type="Proteomes" id="UP000245631"/>
    </source>
</evidence>
<keyword evidence="2" id="KW-0808">Transferase</keyword>
<reference evidence="5 6" key="1">
    <citation type="submission" date="2018-05" db="EMBL/GenBank/DDBJ databases">
        <title>Genomic Encyclopedia of Type Strains, Phase IV (KMG-IV): sequencing the most valuable type-strain genomes for metagenomic binning, comparative biology and taxonomic classification.</title>
        <authorList>
            <person name="Goeker M."/>
        </authorList>
    </citation>
    <scope>NUCLEOTIDE SEQUENCE [LARGE SCALE GENOMIC DNA]</scope>
    <source>
        <strain evidence="5 6">DSM 2626</strain>
    </source>
</reference>
<comment type="caution">
    <text evidence="5">The sequence shown here is derived from an EMBL/GenBank/DDBJ whole genome shotgun (WGS) entry which is preliminary data.</text>
</comment>
<dbReference type="PANTHER" id="PTHR43095">
    <property type="entry name" value="SUGAR KINASE"/>
    <property type="match status" value="1"/>
</dbReference>
<evidence type="ECO:0000256" key="1">
    <source>
        <dbReference type="ARBA" id="ARBA00009156"/>
    </source>
</evidence>
<keyword evidence="3 5" id="KW-0418">Kinase</keyword>
<evidence type="ECO:0000256" key="3">
    <source>
        <dbReference type="ARBA" id="ARBA00022777"/>
    </source>
</evidence>
<sequence length="174" mass="18610">MSRNQSCRTYPGPAAWLDDAQQNGHARAGFHSIAGWHGRAHLLRARFEGVAFEHKRHVETLHKAGVDFDQVVLSGGGSRSTVWPQIFADVLGVPVTVARSRETGALGAAIAAGAGVGIFADYSAGAAAVTAAARHFVPDEAVADAYARRYRLYGEINQAMTPMRERIAGQQART</sequence>
<dbReference type="InterPro" id="IPR050406">
    <property type="entry name" value="FGGY_Carb_Kinase"/>
</dbReference>
<feature type="domain" description="Carbohydrate kinase FGGY C-terminal" evidence="4">
    <location>
        <begin position="24"/>
        <end position="114"/>
    </location>
</feature>
<dbReference type="Gene3D" id="3.30.420.40">
    <property type="match status" value="1"/>
</dbReference>
<dbReference type="GO" id="GO:0005975">
    <property type="term" value="P:carbohydrate metabolic process"/>
    <property type="evidence" value="ECO:0007669"/>
    <property type="project" value="InterPro"/>
</dbReference>
<evidence type="ECO:0000313" key="5">
    <source>
        <dbReference type="EMBL" id="PWJ93412.1"/>
    </source>
</evidence>
<evidence type="ECO:0000259" key="4">
    <source>
        <dbReference type="Pfam" id="PF02782"/>
    </source>
</evidence>